<dbReference type="AlphaFoldDB" id="A0A545UKW5"/>
<dbReference type="OrthoDB" id="5139341at2759"/>
<protein>
    <submittedName>
        <fullName evidence="3">Uncharacterized protein</fullName>
    </submittedName>
</protein>
<keyword evidence="2" id="KW-0472">Membrane</keyword>
<keyword evidence="2" id="KW-0812">Transmembrane</keyword>
<comment type="caution">
    <text evidence="3">The sequence shown here is derived from an EMBL/GenBank/DDBJ whole genome shotgun (WGS) entry which is preliminary data.</text>
</comment>
<feature type="transmembrane region" description="Helical" evidence="2">
    <location>
        <begin position="202"/>
        <end position="223"/>
    </location>
</feature>
<dbReference type="Proteomes" id="UP000315783">
    <property type="component" value="Unassembled WGS sequence"/>
</dbReference>
<keyword evidence="2" id="KW-1133">Transmembrane helix</keyword>
<accession>A0A545UKW5</accession>
<feature type="transmembrane region" description="Helical" evidence="2">
    <location>
        <begin position="125"/>
        <end position="147"/>
    </location>
</feature>
<evidence type="ECO:0000256" key="1">
    <source>
        <dbReference type="SAM" id="MobiDB-lite"/>
    </source>
</evidence>
<keyword evidence="4" id="KW-1185">Reference proteome</keyword>
<name>A0A545UKW5_9HYPO</name>
<proteinExistence type="predicted"/>
<sequence length="327" mass="35919">MSARNDPRLSHPPISPPAHGRLLSRSFAAQRPDEYAGSASTGGNHVLSLQIGSRYEIWYSYRYTSFAARLAQSHPDLDSVDFNPAPAIRPKTVAVLLWILHAVLFLLSIPIGGRAEDIVFNIIRNINAVFINPLFTLIATIAVFTQVRAMPNQLMGCSHWTLGAQSFTYLILAISWPFRLILPPNMWGPGSKPDQLLQWYRWVGWACVNNAILAIGQGVMLFLSISRVADGHLNLADERRPLIGSDEIQLTINNGPNGALKGPTPFSSAPEIRSVGGARPQSGPFQPLFELSLASRLAPPPKMAVGWEHLLHDSSTEMALHGKQRSI</sequence>
<gene>
    <name evidence="3" type="ORF">IF1G_11215</name>
</gene>
<evidence type="ECO:0000313" key="4">
    <source>
        <dbReference type="Proteomes" id="UP000315783"/>
    </source>
</evidence>
<reference evidence="3 4" key="1">
    <citation type="journal article" date="2019" name="Appl. Microbiol. Biotechnol.">
        <title>Genome sequence of Isaria javanica and comparative genome analysis insights into family S53 peptidase evolution in fungal entomopathogens.</title>
        <authorList>
            <person name="Lin R."/>
            <person name="Zhang X."/>
            <person name="Xin B."/>
            <person name="Zou M."/>
            <person name="Gao Y."/>
            <person name="Qin F."/>
            <person name="Hu Q."/>
            <person name="Xie B."/>
            <person name="Cheng X."/>
        </authorList>
    </citation>
    <scope>NUCLEOTIDE SEQUENCE [LARGE SCALE GENOMIC DNA]</scope>
    <source>
        <strain evidence="3 4">IJ1G</strain>
    </source>
</reference>
<feature type="transmembrane region" description="Helical" evidence="2">
    <location>
        <begin position="93"/>
        <end position="113"/>
    </location>
</feature>
<evidence type="ECO:0000313" key="3">
    <source>
        <dbReference type="EMBL" id="TQV90106.1"/>
    </source>
</evidence>
<dbReference type="EMBL" id="SPUK01000036">
    <property type="protein sequence ID" value="TQV90106.1"/>
    <property type="molecule type" value="Genomic_DNA"/>
</dbReference>
<feature type="region of interest" description="Disordered" evidence="1">
    <location>
        <begin position="1"/>
        <end position="20"/>
    </location>
</feature>
<evidence type="ECO:0000256" key="2">
    <source>
        <dbReference type="SAM" id="Phobius"/>
    </source>
</evidence>
<feature type="transmembrane region" description="Helical" evidence="2">
    <location>
        <begin position="159"/>
        <end position="182"/>
    </location>
</feature>
<organism evidence="3 4">
    <name type="scientific">Cordyceps javanica</name>
    <dbReference type="NCBI Taxonomy" id="43265"/>
    <lineage>
        <taxon>Eukaryota</taxon>
        <taxon>Fungi</taxon>
        <taxon>Dikarya</taxon>
        <taxon>Ascomycota</taxon>
        <taxon>Pezizomycotina</taxon>
        <taxon>Sordariomycetes</taxon>
        <taxon>Hypocreomycetidae</taxon>
        <taxon>Hypocreales</taxon>
        <taxon>Cordycipitaceae</taxon>
        <taxon>Cordyceps</taxon>
    </lineage>
</organism>